<feature type="transmembrane region" description="Helical" evidence="1">
    <location>
        <begin position="80"/>
        <end position="99"/>
    </location>
</feature>
<evidence type="ECO:0000313" key="3">
    <source>
        <dbReference type="Proteomes" id="UP000037696"/>
    </source>
</evidence>
<evidence type="ECO:0000313" key="2">
    <source>
        <dbReference type="EMBL" id="KOS38999.1"/>
    </source>
</evidence>
<evidence type="ECO:0000256" key="1">
    <source>
        <dbReference type="SAM" id="Phobius"/>
    </source>
</evidence>
<protein>
    <submittedName>
        <fullName evidence="2">Uncharacterized protein</fullName>
    </submittedName>
</protein>
<dbReference type="EMBL" id="LHQQ01000224">
    <property type="protein sequence ID" value="KOS38999.1"/>
    <property type="molecule type" value="Genomic_DNA"/>
</dbReference>
<dbReference type="Proteomes" id="UP000037696">
    <property type="component" value="Unassembled WGS sequence"/>
</dbReference>
<sequence length="105" mass="12154">MVRRCVSFALNDTMSILCLFTFLFFFLSLFFYWGFRGLGSERAKHHGVLAFSSPPRTCGIVVIPPVLCTYIDRIMSVTRICFFFFFFFFFSCCSAFTTTSPEILL</sequence>
<keyword evidence="3" id="KW-1185">Reference proteome</keyword>
<organism evidence="2 3">
    <name type="scientific">Penicillium nordicum</name>
    <dbReference type="NCBI Taxonomy" id="229535"/>
    <lineage>
        <taxon>Eukaryota</taxon>
        <taxon>Fungi</taxon>
        <taxon>Dikarya</taxon>
        <taxon>Ascomycota</taxon>
        <taxon>Pezizomycotina</taxon>
        <taxon>Eurotiomycetes</taxon>
        <taxon>Eurotiomycetidae</taxon>
        <taxon>Eurotiales</taxon>
        <taxon>Aspergillaceae</taxon>
        <taxon>Penicillium</taxon>
    </lineage>
</organism>
<gene>
    <name evidence="2" type="ORF">ACN38_g10166</name>
</gene>
<feature type="transmembrane region" description="Helical" evidence="1">
    <location>
        <begin position="14"/>
        <end position="35"/>
    </location>
</feature>
<proteinExistence type="predicted"/>
<keyword evidence="1" id="KW-1133">Transmembrane helix</keyword>
<reference evidence="2 3" key="1">
    <citation type="submission" date="2015-08" db="EMBL/GenBank/DDBJ databases">
        <title>Genome sequencing of Penicillium nordicum.</title>
        <authorList>
            <person name="Nguyen H.D."/>
            <person name="Seifert K.A."/>
        </authorList>
    </citation>
    <scope>NUCLEOTIDE SEQUENCE [LARGE SCALE GENOMIC DNA]</scope>
    <source>
        <strain evidence="2 3">DAOMC 185683</strain>
    </source>
</reference>
<keyword evidence="1" id="KW-0472">Membrane</keyword>
<dbReference type="AlphaFoldDB" id="A0A0M9WBY4"/>
<name>A0A0M9WBY4_9EURO</name>
<comment type="caution">
    <text evidence="2">The sequence shown here is derived from an EMBL/GenBank/DDBJ whole genome shotgun (WGS) entry which is preliminary data.</text>
</comment>
<keyword evidence="1" id="KW-0812">Transmembrane</keyword>
<accession>A0A0M9WBY4</accession>